<evidence type="ECO:0000313" key="4">
    <source>
        <dbReference type="RefSeq" id="XP_053064059.1"/>
    </source>
</evidence>
<dbReference type="RefSeq" id="XP_053064059.1">
    <property type="nucleotide sequence ID" value="XM_053208084.1"/>
</dbReference>
<gene>
    <name evidence="4" type="primary">LOC113600513</name>
</gene>
<dbReference type="Proteomes" id="UP001652583">
    <property type="component" value="Chromosome F2"/>
</dbReference>
<keyword evidence="2" id="KW-0732">Signal</keyword>
<evidence type="ECO:0000256" key="2">
    <source>
        <dbReference type="SAM" id="SignalP"/>
    </source>
</evidence>
<proteinExistence type="predicted"/>
<feature type="signal peptide" evidence="2">
    <location>
        <begin position="1"/>
        <end position="23"/>
    </location>
</feature>
<feature type="chain" id="PRO_5047396605" evidence="2">
    <location>
        <begin position="24"/>
        <end position="197"/>
    </location>
</feature>
<evidence type="ECO:0000313" key="3">
    <source>
        <dbReference type="Proteomes" id="UP001652583"/>
    </source>
</evidence>
<dbReference type="GeneID" id="113600513"/>
<protein>
    <submittedName>
        <fullName evidence="4">Uncharacterized protein LOC113600513 isoform X1</fullName>
    </submittedName>
</protein>
<keyword evidence="3" id="KW-1185">Reference proteome</keyword>
<reference evidence="4" key="1">
    <citation type="submission" date="2025-08" db="UniProtKB">
        <authorList>
            <consortium name="RefSeq"/>
        </authorList>
    </citation>
    <scope>IDENTIFICATION</scope>
    <source>
        <tissue evidence="4">Blood</tissue>
    </source>
</reference>
<sequence length="197" mass="21710">MARWEAWLCWLWLVAQKVPQSHSCPRPSRAGSIATRPRNPGACQPLSWEGGQRLALPPPCPLVLSQCLQFLAGASRSASRRHSLAWQCGRGGQGAERPADVSAAAQWLQRQARGCNQLRWGLLKSRLPSSRKGDFGQTHRGKIPPANQGRGPGADPSLVPFKRNQPCPWLDRGLPDSRTPVQTEIVPSCENQTWQSK</sequence>
<accession>A0ABM3NXA7</accession>
<organism evidence="3 4">
    <name type="scientific">Acinonyx jubatus</name>
    <name type="common">Cheetah</name>
    <dbReference type="NCBI Taxonomy" id="32536"/>
    <lineage>
        <taxon>Eukaryota</taxon>
        <taxon>Metazoa</taxon>
        <taxon>Chordata</taxon>
        <taxon>Craniata</taxon>
        <taxon>Vertebrata</taxon>
        <taxon>Euteleostomi</taxon>
        <taxon>Mammalia</taxon>
        <taxon>Eutheria</taxon>
        <taxon>Laurasiatheria</taxon>
        <taxon>Carnivora</taxon>
        <taxon>Feliformia</taxon>
        <taxon>Felidae</taxon>
        <taxon>Felinae</taxon>
        <taxon>Acinonyx</taxon>
    </lineage>
</organism>
<name>A0ABM3NXA7_ACIJB</name>
<evidence type="ECO:0000256" key="1">
    <source>
        <dbReference type="SAM" id="MobiDB-lite"/>
    </source>
</evidence>
<feature type="region of interest" description="Disordered" evidence="1">
    <location>
        <begin position="127"/>
        <end position="197"/>
    </location>
</feature>